<keyword evidence="6 12" id="KW-1133">Transmembrane helix</keyword>
<name>A0A9J6BFL3_POLVA</name>
<protein>
    <submittedName>
        <fullName evidence="14">Uncharacterized protein</fullName>
    </submittedName>
</protein>
<keyword evidence="8 12" id="KW-0472">Membrane</keyword>
<dbReference type="AlphaFoldDB" id="A0A9J6BFL3"/>
<evidence type="ECO:0000256" key="6">
    <source>
        <dbReference type="ARBA" id="ARBA00022989"/>
    </source>
</evidence>
<keyword evidence="10" id="KW-0407">Ion channel</keyword>
<evidence type="ECO:0000313" key="15">
    <source>
        <dbReference type="Proteomes" id="UP001107558"/>
    </source>
</evidence>
<comment type="caution">
    <text evidence="14">The sequence shown here is derived from an EMBL/GenBank/DDBJ whole genome shotgun (WGS) entry which is preliminary data.</text>
</comment>
<dbReference type="OrthoDB" id="17912at2759"/>
<evidence type="ECO:0000256" key="7">
    <source>
        <dbReference type="ARBA" id="ARBA00023065"/>
    </source>
</evidence>
<evidence type="ECO:0000256" key="5">
    <source>
        <dbReference type="ARBA" id="ARBA00022729"/>
    </source>
</evidence>
<dbReference type="InterPro" id="IPR032675">
    <property type="entry name" value="LRR_dom_sf"/>
</dbReference>
<keyword evidence="4 12" id="KW-0812">Transmembrane</keyword>
<comment type="subcellular location">
    <subcellularLocation>
        <location evidence="1">Cell membrane</location>
        <topology evidence="1">Single-pass membrane protein</topology>
    </subcellularLocation>
</comment>
<dbReference type="Pfam" id="PF13855">
    <property type="entry name" value="LRR_8"/>
    <property type="match status" value="1"/>
</dbReference>
<organism evidence="14 15">
    <name type="scientific">Polypedilum vanderplanki</name>
    <name type="common">Sleeping chironomid midge</name>
    <dbReference type="NCBI Taxonomy" id="319348"/>
    <lineage>
        <taxon>Eukaryota</taxon>
        <taxon>Metazoa</taxon>
        <taxon>Ecdysozoa</taxon>
        <taxon>Arthropoda</taxon>
        <taxon>Hexapoda</taxon>
        <taxon>Insecta</taxon>
        <taxon>Pterygota</taxon>
        <taxon>Neoptera</taxon>
        <taxon>Endopterygota</taxon>
        <taxon>Diptera</taxon>
        <taxon>Nematocera</taxon>
        <taxon>Chironomoidea</taxon>
        <taxon>Chironomidae</taxon>
        <taxon>Chironominae</taxon>
        <taxon>Polypedilum</taxon>
        <taxon>Polypedilum</taxon>
    </lineage>
</organism>
<keyword evidence="2" id="KW-0813">Transport</keyword>
<feature type="transmembrane region" description="Helical" evidence="12">
    <location>
        <begin position="322"/>
        <end position="349"/>
    </location>
</feature>
<dbReference type="SUPFAM" id="SSF52058">
    <property type="entry name" value="L domain-like"/>
    <property type="match status" value="1"/>
</dbReference>
<evidence type="ECO:0000256" key="9">
    <source>
        <dbReference type="ARBA" id="ARBA00023157"/>
    </source>
</evidence>
<dbReference type="GO" id="GO:0034220">
    <property type="term" value="P:monoatomic ion transmembrane transport"/>
    <property type="evidence" value="ECO:0007669"/>
    <property type="project" value="UniProtKB-KW"/>
</dbReference>
<evidence type="ECO:0000256" key="3">
    <source>
        <dbReference type="ARBA" id="ARBA00022475"/>
    </source>
</evidence>
<keyword evidence="9" id="KW-1015">Disulfide bond</keyword>
<keyword evidence="5 13" id="KW-0732">Signal</keyword>
<evidence type="ECO:0000256" key="11">
    <source>
        <dbReference type="SAM" id="Coils"/>
    </source>
</evidence>
<evidence type="ECO:0000256" key="2">
    <source>
        <dbReference type="ARBA" id="ARBA00022448"/>
    </source>
</evidence>
<proteinExistence type="predicted"/>
<feature type="chain" id="PRO_5039889620" evidence="13">
    <location>
        <begin position="17"/>
        <end position="374"/>
    </location>
</feature>
<evidence type="ECO:0000256" key="8">
    <source>
        <dbReference type="ARBA" id="ARBA00023136"/>
    </source>
</evidence>
<evidence type="ECO:0000256" key="4">
    <source>
        <dbReference type="ARBA" id="ARBA00022692"/>
    </source>
</evidence>
<feature type="signal peptide" evidence="13">
    <location>
        <begin position="1"/>
        <end position="16"/>
    </location>
</feature>
<reference evidence="14" key="1">
    <citation type="submission" date="2021-03" db="EMBL/GenBank/DDBJ databases">
        <title>Chromosome level genome of the anhydrobiotic midge Polypedilum vanderplanki.</title>
        <authorList>
            <person name="Yoshida Y."/>
            <person name="Kikawada T."/>
            <person name="Gusev O."/>
        </authorList>
    </citation>
    <scope>NUCLEOTIDE SEQUENCE</scope>
    <source>
        <strain evidence="14">NIAS01</strain>
        <tissue evidence="14">Whole body or cell culture</tissue>
    </source>
</reference>
<sequence length="374" mass="44090">MQFLRFFLLFIPFVSAVIINCEFKTYTYSVIGSVYECILNKDPSIISPNIVITSANGTHYNSSMNHEKVASFYSNSKTIHYMPHELNKIFPNLIAILIHYGRIKEIHQKDLEQYSKLRLLNLYQNDITYLEKDFFKFNTQLQYISFSYNKINQIYPTIFDHLNQVEFLRLESNQCVNKNKYDRSGVLELIKEVKENCFPKNLSEIEKLQIDLNEKISINFDTIKNQLNEKSSNLESKMENLMNKQDEKLKKSESNLNQKVESTAKKITDEIQTLMKQQEKNLMTKLDERFTGMDHGLKEMSQNTSNLKNKTSQKLVNLEKSLFHTFFFIALPLICLFTFFNIVMIYLCCRKYCKFGKRQKSSPSNDVELEERNL</sequence>
<evidence type="ECO:0000256" key="13">
    <source>
        <dbReference type="SAM" id="SignalP"/>
    </source>
</evidence>
<accession>A0A9J6BFL3</accession>
<dbReference type="Proteomes" id="UP001107558">
    <property type="component" value="Chromosome 4"/>
</dbReference>
<keyword evidence="7" id="KW-0406">Ion transport</keyword>
<keyword evidence="3" id="KW-1003">Cell membrane</keyword>
<feature type="coiled-coil region" evidence="11">
    <location>
        <begin position="224"/>
        <end position="277"/>
    </location>
</feature>
<dbReference type="PANTHER" id="PTHR46473">
    <property type="entry name" value="GH08155P"/>
    <property type="match status" value="1"/>
</dbReference>
<evidence type="ECO:0000256" key="10">
    <source>
        <dbReference type="ARBA" id="ARBA00023303"/>
    </source>
</evidence>
<dbReference type="GO" id="GO:0005886">
    <property type="term" value="C:plasma membrane"/>
    <property type="evidence" value="ECO:0007669"/>
    <property type="project" value="UniProtKB-SubCell"/>
</dbReference>
<evidence type="ECO:0000256" key="1">
    <source>
        <dbReference type="ARBA" id="ARBA00004162"/>
    </source>
</evidence>
<gene>
    <name evidence="14" type="ORF">PVAND_016222</name>
</gene>
<evidence type="ECO:0000256" key="12">
    <source>
        <dbReference type="SAM" id="Phobius"/>
    </source>
</evidence>
<evidence type="ECO:0000313" key="14">
    <source>
        <dbReference type="EMBL" id="KAG5668275.1"/>
    </source>
</evidence>
<dbReference type="PANTHER" id="PTHR46473:SF23">
    <property type="entry name" value="GH08155P"/>
    <property type="match status" value="1"/>
</dbReference>
<keyword evidence="11" id="KW-0175">Coiled coil</keyword>
<dbReference type="EMBL" id="JADBJN010000004">
    <property type="protein sequence ID" value="KAG5668275.1"/>
    <property type="molecule type" value="Genomic_DNA"/>
</dbReference>
<keyword evidence="15" id="KW-1185">Reference proteome</keyword>
<dbReference type="InterPro" id="IPR051432">
    <property type="entry name" value="KCNMA1_auxiliary"/>
</dbReference>
<dbReference type="InterPro" id="IPR001611">
    <property type="entry name" value="Leu-rich_rpt"/>
</dbReference>
<dbReference type="Gene3D" id="3.80.10.10">
    <property type="entry name" value="Ribonuclease Inhibitor"/>
    <property type="match status" value="1"/>
</dbReference>